<evidence type="ECO:0000256" key="2">
    <source>
        <dbReference type="SAM" id="SignalP"/>
    </source>
</evidence>
<dbReference type="Pfam" id="PF14541">
    <property type="entry name" value="TAXi_C"/>
    <property type="match status" value="1"/>
</dbReference>
<evidence type="ECO:0000256" key="1">
    <source>
        <dbReference type="SAM" id="MobiDB-lite"/>
    </source>
</evidence>
<dbReference type="GO" id="GO:0006508">
    <property type="term" value="P:proteolysis"/>
    <property type="evidence" value="ECO:0007669"/>
    <property type="project" value="InterPro"/>
</dbReference>
<dbReference type="InterPro" id="IPR032799">
    <property type="entry name" value="TAXi_C"/>
</dbReference>
<feature type="domain" description="Xylanase inhibitor C-terminal" evidence="3">
    <location>
        <begin position="247"/>
        <end position="397"/>
    </location>
</feature>
<protein>
    <recommendedName>
        <fullName evidence="3">Xylanase inhibitor C-terminal domain-containing protein</fullName>
    </recommendedName>
</protein>
<feature type="compositionally biased region" description="Basic residues" evidence="1">
    <location>
        <begin position="148"/>
        <end position="165"/>
    </location>
</feature>
<dbReference type="GO" id="GO:0004190">
    <property type="term" value="F:aspartic-type endopeptidase activity"/>
    <property type="evidence" value="ECO:0007669"/>
    <property type="project" value="InterPro"/>
</dbReference>
<dbReference type="PANTHER" id="PTHR47965:SF17">
    <property type="entry name" value="OS01G0936900 PROTEIN"/>
    <property type="match status" value="1"/>
</dbReference>
<dbReference type="SUPFAM" id="SSF50630">
    <property type="entry name" value="Acid proteases"/>
    <property type="match status" value="2"/>
</dbReference>
<dbReference type="OrthoDB" id="1258937at2759"/>
<dbReference type="Proteomes" id="UP000244336">
    <property type="component" value="Chromosome 7"/>
</dbReference>
<name>A0A2T7CVM2_9POAL</name>
<reference evidence="4 5" key="1">
    <citation type="submission" date="2018-04" db="EMBL/GenBank/DDBJ databases">
        <title>WGS assembly of Panicum hallii var. hallii HAL2.</title>
        <authorList>
            <person name="Lovell J."/>
            <person name="Jenkins J."/>
            <person name="Lowry D."/>
            <person name="Mamidi S."/>
            <person name="Sreedasyam A."/>
            <person name="Weng X."/>
            <person name="Barry K."/>
            <person name="Bonette J."/>
            <person name="Campitelli B."/>
            <person name="Daum C."/>
            <person name="Gordon S."/>
            <person name="Gould B."/>
            <person name="Lipzen A."/>
            <person name="MacQueen A."/>
            <person name="Palacio-Mejia J."/>
            <person name="Plott C."/>
            <person name="Shakirov E."/>
            <person name="Shu S."/>
            <person name="Yoshinaga Y."/>
            <person name="Zane M."/>
            <person name="Rokhsar D."/>
            <person name="Grimwood J."/>
            <person name="Schmutz J."/>
            <person name="Juenger T."/>
        </authorList>
    </citation>
    <scope>NUCLEOTIDE SEQUENCE [LARGE SCALE GENOMIC DNA]</scope>
    <source>
        <strain evidence="5">cv. HAL2</strain>
    </source>
</reference>
<evidence type="ECO:0000313" key="5">
    <source>
        <dbReference type="Proteomes" id="UP000244336"/>
    </source>
</evidence>
<keyword evidence="5" id="KW-1185">Reference proteome</keyword>
<dbReference type="Gene3D" id="2.40.70.10">
    <property type="entry name" value="Acid Proteases"/>
    <property type="match status" value="2"/>
</dbReference>
<feature type="compositionally biased region" description="Low complexity" evidence="1">
    <location>
        <begin position="113"/>
        <end position="147"/>
    </location>
</feature>
<dbReference type="EMBL" id="CM009755">
    <property type="protein sequence ID" value="PUZ47361.1"/>
    <property type="molecule type" value="Genomic_DNA"/>
</dbReference>
<feature type="chain" id="PRO_5015557632" description="Xylanase inhibitor C-terminal domain-containing protein" evidence="2">
    <location>
        <begin position="25"/>
        <end position="417"/>
    </location>
</feature>
<dbReference type="InterPro" id="IPR021109">
    <property type="entry name" value="Peptidase_aspartic_dom_sf"/>
</dbReference>
<keyword evidence="2" id="KW-0732">Signal</keyword>
<sequence>MSLRRRSSPVLPLLLLLSPPGTLAGGDGHPPSTPIVTHITKDSATLLYTIPVKNGAPLVLDLAGPLVWSACPPSHARIPCTSSVCAVANRNCPAGCDYAGTGQRLRLHRVPRTTRPAASAAAATSPPRRCPSTPRTAGPRCSRCPSPRTRRAHARRAPPRGRRGRGGPVEGAAVAAVPGRVQAEGRQAKSSRSASPAAARPARPSSAAARSRSWPPRPWSSRRASARTRSRSRSSPTQERRLILPRARVPVPAGALDLDGRRGTGGVTLSTVTPYTALRPDVYRPLHDAFDAATRGIPRAPPVQPFRMCYRASAFGSTRAGPGVASVYLMLDGGRNWTLPGASSLVQVDGQTLCFGFVEMDPAAAAVPGTPAVVVGGFQMQDNLLLFDLEKGTLGISGLLLGMRTHCGNFNFTMGSS</sequence>
<dbReference type="AlphaFoldDB" id="A0A2T7CVM2"/>
<feature type="compositionally biased region" description="Low complexity" evidence="1">
    <location>
        <begin position="170"/>
        <end position="181"/>
    </location>
</feature>
<proteinExistence type="predicted"/>
<feature type="compositionally biased region" description="Low complexity" evidence="1">
    <location>
        <begin position="190"/>
        <end position="223"/>
    </location>
</feature>
<feature type="signal peptide" evidence="2">
    <location>
        <begin position="1"/>
        <end position="24"/>
    </location>
</feature>
<accession>A0A2T7CVM2</accession>
<organism evidence="4 5">
    <name type="scientific">Panicum hallii var. hallii</name>
    <dbReference type="NCBI Taxonomy" id="1504633"/>
    <lineage>
        <taxon>Eukaryota</taxon>
        <taxon>Viridiplantae</taxon>
        <taxon>Streptophyta</taxon>
        <taxon>Embryophyta</taxon>
        <taxon>Tracheophyta</taxon>
        <taxon>Spermatophyta</taxon>
        <taxon>Magnoliopsida</taxon>
        <taxon>Liliopsida</taxon>
        <taxon>Poales</taxon>
        <taxon>Poaceae</taxon>
        <taxon>PACMAD clade</taxon>
        <taxon>Panicoideae</taxon>
        <taxon>Panicodae</taxon>
        <taxon>Paniceae</taxon>
        <taxon>Panicinae</taxon>
        <taxon>Panicum</taxon>
        <taxon>Panicum sect. Panicum</taxon>
    </lineage>
</organism>
<dbReference type="Gramene" id="PUZ47361">
    <property type="protein sequence ID" value="PUZ47361"/>
    <property type="gene ID" value="GQ55_7G158200"/>
</dbReference>
<gene>
    <name evidence="4" type="ORF">GQ55_7G158200</name>
</gene>
<dbReference type="InterPro" id="IPR001461">
    <property type="entry name" value="Aspartic_peptidase_A1"/>
</dbReference>
<dbReference type="STRING" id="1504633.A0A2T7CVM2"/>
<feature type="region of interest" description="Disordered" evidence="1">
    <location>
        <begin position="108"/>
        <end position="243"/>
    </location>
</feature>
<evidence type="ECO:0000259" key="3">
    <source>
        <dbReference type="Pfam" id="PF14541"/>
    </source>
</evidence>
<evidence type="ECO:0000313" key="4">
    <source>
        <dbReference type="EMBL" id="PUZ47361.1"/>
    </source>
</evidence>
<dbReference type="PANTHER" id="PTHR47965">
    <property type="entry name" value="ASPARTYL PROTEASE-RELATED"/>
    <property type="match status" value="1"/>
</dbReference>